<evidence type="ECO:0000256" key="7">
    <source>
        <dbReference type="PROSITE-ProRule" id="PRU01091"/>
    </source>
</evidence>
<organism evidence="10 11">
    <name type="scientific">Campylobacter concisus</name>
    <dbReference type="NCBI Taxonomy" id="199"/>
    <lineage>
        <taxon>Bacteria</taxon>
        <taxon>Pseudomonadati</taxon>
        <taxon>Campylobacterota</taxon>
        <taxon>Epsilonproteobacteria</taxon>
        <taxon>Campylobacterales</taxon>
        <taxon>Campylobacteraceae</taxon>
        <taxon>Campylobacter</taxon>
    </lineage>
</organism>
<reference evidence="10 11" key="1">
    <citation type="submission" date="2017-04" db="EMBL/GenBank/DDBJ databases">
        <title>Complete genome of Campylobacter concisus ATCC 33237T and draft genomes for an additional eight well characterized C. concisus strains.</title>
        <authorList>
            <person name="Cornelius A.J."/>
            <person name="Miller W.G."/>
            <person name="Lastovica A.J."/>
            <person name="On S.L."/>
            <person name="French N.P."/>
            <person name="Vandenberg O."/>
            <person name="Biggs P.J."/>
        </authorList>
    </citation>
    <scope>NUCLEOTIDE SEQUENCE [LARGE SCALE GENOMIC DNA]</scope>
    <source>
        <strain evidence="10 11">CCUG 19995</strain>
    </source>
</reference>
<proteinExistence type="predicted"/>
<dbReference type="Pfam" id="PF00486">
    <property type="entry name" value="Trans_reg_C"/>
    <property type="match status" value="1"/>
</dbReference>
<keyword evidence="1 6" id="KW-0597">Phosphoprotein</keyword>
<dbReference type="InterPro" id="IPR001789">
    <property type="entry name" value="Sig_transdc_resp-reg_receiver"/>
</dbReference>
<dbReference type="GO" id="GO:0000156">
    <property type="term" value="F:phosphorelay response regulator activity"/>
    <property type="evidence" value="ECO:0007669"/>
    <property type="project" value="TreeGrafter"/>
</dbReference>
<dbReference type="InterPro" id="IPR036388">
    <property type="entry name" value="WH-like_DNA-bd_sf"/>
</dbReference>
<accession>A0A1Y5MKH8</accession>
<dbReference type="AlphaFoldDB" id="A0A1Y5MKH8"/>
<dbReference type="Gene3D" id="3.40.50.2300">
    <property type="match status" value="1"/>
</dbReference>
<dbReference type="GO" id="GO:0000976">
    <property type="term" value="F:transcription cis-regulatory region binding"/>
    <property type="evidence" value="ECO:0007669"/>
    <property type="project" value="TreeGrafter"/>
</dbReference>
<feature type="modified residue" description="4-aspartylphosphate" evidence="6">
    <location>
        <position position="51"/>
    </location>
</feature>
<dbReference type="InterPro" id="IPR039420">
    <property type="entry name" value="WalR-like"/>
</dbReference>
<protein>
    <submittedName>
        <fullName evidence="10">DNA-binding response regulator</fullName>
    </submittedName>
</protein>
<dbReference type="Gene3D" id="1.10.10.10">
    <property type="entry name" value="Winged helix-like DNA-binding domain superfamily/Winged helix DNA-binding domain"/>
    <property type="match status" value="1"/>
</dbReference>
<evidence type="ECO:0000313" key="10">
    <source>
        <dbReference type="EMBL" id="OUT09096.1"/>
    </source>
</evidence>
<dbReference type="PROSITE" id="PS50110">
    <property type="entry name" value="RESPONSE_REGULATORY"/>
    <property type="match status" value="1"/>
</dbReference>
<feature type="domain" description="Response regulatory" evidence="8">
    <location>
        <begin position="2"/>
        <end position="116"/>
    </location>
</feature>
<dbReference type="SUPFAM" id="SSF52172">
    <property type="entry name" value="CheY-like"/>
    <property type="match status" value="1"/>
</dbReference>
<dbReference type="Pfam" id="PF00072">
    <property type="entry name" value="Response_reg"/>
    <property type="match status" value="1"/>
</dbReference>
<feature type="domain" description="OmpR/PhoB-type" evidence="9">
    <location>
        <begin position="124"/>
        <end position="219"/>
    </location>
</feature>
<keyword evidence="4 7" id="KW-0238">DNA-binding</keyword>
<dbReference type="GO" id="GO:0006355">
    <property type="term" value="P:regulation of DNA-templated transcription"/>
    <property type="evidence" value="ECO:0007669"/>
    <property type="project" value="InterPro"/>
</dbReference>
<evidence type="ECO:0000313" key="11">
    <source>
        <dbReference type="Proteomes" id="UP000196317"/>
    </source>
</evidence>
<dbReference type="PANTHER" id="PTHR48111:SF22">
    <property type="entry name" value="REGULATOR OF RPOS"/>
    <property type="match status" value="1"/>
</dbReference>
<dbReference type="Proteomes" id="UP000196317">
    <property type="component" value="Unassembled WGS sequence"/>
</dbReference>
<dbReference type="CDD" id="cd00383">
    <property type="entry name" value="trans_reg_C"/>
    <property type="match status" value="1"/>
</dbReference>
<gene>
    <name evidence="10" type="ORF">B9N65_01780</name>
</gene>
<dbReference type="RefSeq" id="WP_087582564.1">
    <property type="nucleotide sequence ID" value="NZ_NDYN01000001.1"/>
</dbReference>
<name>A0A1Y5MKH8_9BACT</name>
<comment type="caution">
    <text evidence="10">The sequence shown here is derived from an EMBL/GenBank/DDBJ whole genome shotgun (WGS) entry which is preliminary data.</text>
</comment>
<evidence type="ECO:0000256" key="5">
    <source>
        <dbReference type="ARBA" id="ARBA00023163"/>
    </source>
</evidence>
<evidence type="ECO:0000259" key="8">
    <source>
        <dbReference type="PROSITE" id="PS50110"/>
    </source>
</evidence>
<sequence length="219" mass="24614">MKILVVEDEIDLNSVITRHLKKNGYSVDSAFNGEEAMDFTAVAHYDLIVLDLMMPVMDGLTFLQRSRAAKLATPVLILTAKDDVDDVVKGLDAGADDYLVKPFDFKELLARVRTLIRRNSGNVASEICAGELKIDLSKKSVEFSGEQIELTGKEYEILEFLMLNKGRILTRDQIKEHVWDFDYTGGSNVIDVLIKNIRKKIGECDVIQTKRGLGYVIKD</sequence>
<dbReference type="InterPro" id="IPR001867">
    <property type="entry name" value="OmpR/PhoB-type_DNA-bd"/>
</dbReference>
<dbReference type="SMART" id="SM00448">
    <property type="entry name" value="REC"/>
    <property type="match status" value="1"/>
</dbReference>
<dbReference type="FunFam" id="3.40.50.2300:FF:000002">
    <property type="entry name" value="DNA-binding response regulator PhoP"/>
    <property type="match status" value="1"/>
</dbReference>
<dbReference type="GO" id="GO:0005829">
    <property type="term" value="C:cytosol"/>
    <property type="evidence" value="ECO:0007669"/>
    <property type="project" value="TreeGrafter"/>
</dbReference>
<dbReference type="FunFam" id="1.10.10.10:FF:000005">
    <property type="entry name" value="Two-component system response regulator"/>
    <property type="match status" value="1"/>
</dbReference>
<dbReference type="InterPro" id="IPR011006">
    <property type="entry name" value="CheY-like_superfamily"/>
</dbReference>
<evidence type="ECO:0000256" key="4">
    <source>
        <dbReference type="ARBA" id="ARBA00023125"/>
    </source>
</evidence>
<dbReference type="PANTHER" id="PTHR48111">
    <property type="entry name" value="REGULATOR OF RPOS"/>
    <property type="match status" value="1"/>
</dbReference>
<evidence type="ECO:0000256" key="3">
    <source>
        <dbReference type="ARBA" id="ARBA00023015"/>
    </source>
</evidence>
<evidence type="ECO:0000256" key="1">
    <source>
        <dbReference type="ARBA" id="ARBA00022553"/>
    </source>
</evidence>
<dbReference type="SMART" id="SM00862">
    <property type="entry name" value="Trans_reg_C"/>
    <property type="match status" value="1"/>
</dbReference>
<dbReference type="Gene3D" id="6.10.250.690">
    <property type="match status" value="1"/>
</dbReference>
<keyword evidence="2" id="KW-0902">Two-component regulatory system</keyword>
<dbReference type="GO" id="GO:0032993">
    <property type="term" value="C:protein-DNA complex"/>
    <property type="evidence" value="ECO:0007669"/>
    <property type="project" value="TreeGrafter"/>
</dbReference>
<feature type="DNA-binding region" description="OmpR/PhoB-type" evidence="7">
    <location>
        <begin position="124"/>
        <end position="219"/>
    </location>
</feature>
<keyword evidence="3" id="KW-0805">Transcription regulation</keyword>
<dbReference type="EMBL" id="NDYN01000001">
    <property type="protein sequence ID" value="OUT09096.1"/>
    <property type="molecule type" value="Genomic_DNA"/>
</dbReference>
<evidence type="ECO:0000256" key="6">
    <source>
        <dbReference type="PROSITE-ProRule" id="PRU00169"/>
    </source>
</evidence>
<keyword evidence="5" id="KW-0804">Transcription</keyword>
<dbReference type="PROSITE" id="PS51755">
    <property type="entry name" value="OMPR_PHOB"/>
    <property type="match status" value="1"/>
</dbReference>
<evidence type="ECO:0000256" key="2">
    <source>
        <dbReference type="ARBA" id="ARBA00023012"/>
    </source>
</evidence>
<evidence type="ECO:0000259" key="9">
    <source>
        <dbReference type="PROSITE" id="PS51755"/>
    </source>
</evidence>